<evidence type="ECO:0000313" key="2">
    <source>
        <dbReference type="EMBL" id="KAK0049134.1"/>
    </source>
</evidence>
<name>A0AAD8B845_BIOPF</name>
<dbReference type="EMBL" id="JASAOG010000129">
    <property type="protein sequence ID" value="KAK0049134.1"/>
    <property type="molecule type" value="Genomic_DNA"/>
</dbReference>
<evidence type="ECO:0000313" key="3">
    <source>
        <dbReference type="Proteomes" id="UP001233172"/>
    </source>
</evidence>
<feature type="region of interest" description="Disordered" evidence="1">
    <location>
        <begin position="45"/>
        <end position="91"/>
    </location>
</feature>
<sequence>MGTSVKELTSPVVKTMDVVEETLYDQGDLKDDGDSPSLDIELLPTQGCESISSNNGNADERGAACESENKEYRSGDPKETDEETRKAAYSPTKACAADVPYMRSSNSNTVIQLISLNSNPFRIIGSEEGSATDEFYPMMDTGILEIGGPSKGAVVGG</sequence>
<proteinExistence type="predicted"/>
<gene>
    <name evidence="2" type="ORF">Bpfe_021413</name>
</gene>
<dbReference type="Proteomes" id="UP001233172">
    <property type="component" value="Unassembled WGS sequence"/>
</dbReference>
<feature type="compositionally biased region" description="Basic and acidic residues" evidence="1">
    <location>
        <begin position="58"/>
        <end position="86"/>
    </location>
</feature>
<accession>A0AAD8B845</accession>
<protein>
    <submittedName>
        <fullName evidence="2">Uncharacterized protein</fullName>
    </submittedName>
</protein>
<comment type="caution">
    <text evidence="2">The sequence shown here is derived from an EMBL/GenBank/DDBJ whole genome shotgun (WGS) entry which is preliminary data.</text>
</comment>
<evidence type="ECO:0000256" key="1">
    <source>
        <dbReference type="SAM" id="MobiDB-lite"/>
    </source>
</evidence>
<reference evidence="2" key="1">
    <citation type="journal article" date="2023" name="PLoS Negl. Trop. Dis.">
        <title>A genome sequence for Biomphalaria pfeifferi, the major vector snail for the human-infecting parasite Schistosoma mansoni.</title>
        <authorList>
            <person name="Bu L."/>
            <person name="Lu L."/>
            <person name="Laidemitt M.R."/>
            <person name="Zhang S.M."/>
            <person name="Mutuku M."/>
            <person name="Mkoji G."/>
            <person name="Steinauer M."/>
            <person name="Loker E.S."/>
        </authorList>
    </citation>
    <scope>NUCLEOTIDE SEQUENCE</scope>
    <source>
        <strain evidence="2">KasaAsao</strain>
    </source>
</reference>
<organism evidence="2 3">
    <name type="scientific">Biomphalaria pfeifferi</name>
    <name type="common">Bloodfluke planorb</name>
    <name type="synonym">Freshwater snail</name>
    <dbReference type="NCBI Taxonomy" id="112525"/>
    <lineage>
        <taxon>Eukaryota</taxon>
        <taxon>Metazoa</taxon>
        <taxon>Spiralia</taxon>
        <taxon>Lophotrochozoa</taxon>
        <taxon>Mollusca</taxon>
        <taxon>Gastropoda</taxon>
        <taxon>Heterobranchia</taxon>
        <taxon>Euthyneura</taxon>
        <taxon>Panpulmonata</taxon>
        <taxon>Hygrophila</taxon>
        <taxon>Lymnaeoidea</taxon>
        <taxon>Planorbidae</taxon>
        <taxon>Biomphalaria</taxon>
    </lineage>
</organism>
<reference evidence="2" key="2">
    <citation type="submission" date="2023-04" db="EMBL/GenBank/DDBJ databases">
        <authorList>
            <person name="Bu L."/>
            <person name="Lu L."/>
            <person name="Laidemitt M.R."/>
            <person name="Zhang S.M."/>
            <person name="Mutuku M."/>
            <person name="Mkoji G."/>
            <person name="Steinauer M."/>
            <person name="Loker E.S."/>
        </authorList>
    </citation>
    <scope>NUCLEOTIDE SEQUENCE</scope>
    <source>
        <strain evidence="2">KasaAsao</strain>
        <tissue evidence="2">Whole Snail</tissue>
    </source>
</reference>
<dbReference type="AlphaFoldDB" id="A0AAD8B845"/>
<keyword evidence="3" id="KW-1185">Reference proteome</keyword>
<feature type="compositionally biased region" description="Polar residues" evidence="1">
    <location>
        <begin position="47"/>
        <end position="57"/>
    </location>
</feature>